<comment type="caution">
    <text evidence="6">The sequence shown here is derived from an EMBL/GenBank/DDBJ whole genome shotgun (WGS) entry which is preliminary data.</text>
</comment>
<dbReference type="Proteomes" id="UP000518887">
    <property type="component" value="Unassembled WGS sequence"/>
</dbReference>
<evidence type="ECO:0000256" key="3">
    <source>
        <dbReference type="ARBA" id="ARBA00022801"/>
    </source>
</evidence>
<evidence type="ECO:0000256" key="4">
    <source>
        <dbReference type="ARBA" id="ARBA00022833"/>
    </source>
</evidence>
<keyword evidence="2" id="KW-0479">Metal-binding</keyword>
<dbReference type="Pfam" id="PF00753">
    <property type="entry name" value="Lactamase_B"/>
    <property type="match status" value="1"/>
</dbReference>
<evidence type="ECO:0000256" key="2">
    <source>
        <dbReference type="ARBA" id="ARBA00022723"/>
    </source>
</evidence>
<evidence type="ECO:0000313" key="7">
    <source>
        <dbReference type="Proteomes" id="UP000518887"/>
    </source>
</evidence>
<keyword evidence="3 6" id="KW-0378">Hydrolase</keyword>
<dbReference type="GO" id="GO:0046872">
    <property type="term" value="F:metal ion binding"/>
    <property type="evidence" value="ECO:0007669"/>
    <property type="project" value="UniProtKB-KW"/>
</dbReference>
<dbReference type="PANTHER" id="PTHR46233">
    <property type="entry name" value="HYDROXYACYLGLUTATHIONE HYDROLASE GLOC"/>
    <property type="match status" value="1"/>
</dbReference>
<evidence type="ECO:0000313" key="6">
    <source>
        <dbReference type="EMBL" id="MBB5226313.1"/>
    </source>
</evidence>
<evidence type="ECO:0000256" key="1">
    <source>
        <dbReference type="ARBA" id="ARBA00001947"/>
    </source>
</evidence>
<protein>
    <submittedName>
        <fullName evidence="6">Glyoxylase-like metal-dependent hydrolase (Beta-lactamase superfamily II)</fullName>
    </submittedName>
</protein>
<dbReference type="GO" id="GO:0016787">
    <property type="term" value="F:hydrolase activity"/>
    <property type="evidence" value="ECO:0007669"/>
    <property type="project" value="UniProtKB-KW"/>
</dbReference>
<dbReference type="SMART" id="SM00849">
    <property type="entry name" value="Lactamase_B"/>
    <property type="match status" value="1"/>
</dbReference>
<name>A0A7W8G9G5_9SPIR</name>
<dbReference type="AlphaFoldDB" id="A0A7W8G9G5"/>
<dbReference type="InterPro" id="IPR001279">
    <property type="entry name" value="Metallo-B-lactamas"/>
</dbReference>
<dbReference type="RefSeq" id="WP_184659452.1">
    <property type="nucleotide sequence ID" value="NZ_CP031518.1"/>
</dbReference>
<proteinExistence type="predicted"/>
<evidence type="ECO:0000259" key="5">
    <source>
        <dbReference type="SMART" id="SM00849"/>
    </source>
</evidence>
<keyword evidence="4" id="KW-0862">Zinc</keyword>
<keyword evidence="7" id="KW-1185">Reference proteome</keyword>
<dbReference type="InterPro" id="IPR051453">
    <property type="entry name" value="MBL_Glyoxalase_II"/>
</dbReference>
<sequence length="190" mass="20902">MKIYHHLDFAKLTNCYLVVNEVTKEALIIDPCKISNALIAQIEQDKYNLVAVLITHKHTNHYRGLKTLRKIYDFTVYAADNELASGMNILKDEGVKKIAGLNVEYFSLPGHSADSMVYKIGSVLFTGDVIFAGTIGSSSCSYTKKHLCKGITSKILSLNDDTVIMPGHGPMTSVGAEKEFNLDLSAQALM</sequence>
<comment type="cofactor">
    <cofactor evidence="1">
        <name>Zn(2+)</name>
        <dbReference type="ChEBI" id="CHEBI:29105"/>
    </cofactor>
</comment>
<dbReference type="InterPro" id="IPR036866">
    <property type="entry name" value="RibonucZ/Hydroxyglut_hydro"/>
</dbReference>
<dbReference type="EMBL" id="JACHFQ010000005">
    <property type="protein sequence ID" value="MBB5226313.1"/>
    <property type="molecule type" value="Genomic_DNA"/>
</dbReference>
<gene>
    <name evidence="6" type="ORF">HNP76_001686</name>
</gene>
<reference evidence="6 7" key="1">
    <citation type="submission" date="2020-08" db="EMBL/GenBank/DDBJ databases">
        <title>Genomic Encyclopedia of Type Strains, Phase IV (KMG-IV): sequencing the most valuable type-strain genomes for metagenomic binning, comparative biology and taxonomic classification.</title>
        <authorList>
            <person name="Goeker M."/>
        </authorList>
    </citation>
    <scope>NUCLEOTIDE SEQUENCE [LARGE SCALE GENOMIC DNA]</scope>
    <source>
        <strain evidence="6 7">DSM 103462</strain>
    </source>
</reference>
<dbReference type="SUPFAM" id="SSF56281">
    <property type="entry name" value="Metallo-hydrolase/oxidoreductase"/>
    <property type="match status" value="1"/>
</dbReference>
<dbReference type="PANTHER" id="PTHR46233:SF3">
    <property type="entry name" value="HYDROXYACYLGLUTATHIONE HYDROLASE GLOC"/>
    <property type="match status" value="1"/>
</dbReference>
<feature type="domain" description="Metallo-beta-lactamase" evidence="5">
    <location>
        <begin position="12"/>
        <end position="168"/>
    </location>
</feature>
<accession>A0A7W8G9G5</accession>
<dbReference type="Gene3D" id="3.60.15.10">
    <property type="entry name" value="Ribonuclease Z/Hydroxyacylglutathione hydrolase-like"/>
    <property type="match status" value="1"/>
</dbReference>
<organism evidence="6 7">
    <name type="scientific">Treponema ruminis</name>
    <dbReference type="NCBI Taxonomy" id="744515"/>
    <lineage>
        <taxon>Bacteria</taxon>
        <taxon>Pseudomonadati</taxon>
        <taxon>Spirochaetota</taxon>
        <taxon>Spirochaetia</taxon>
        <taxon>Spirochaetales</taxon>
        <taxon>Treponemataceae</taxon>
        <taxon>Treponema</taxon>
    </lineage>
</organism>